<feature type="transmembrane region" description="Helical" evidence="2">
    <location>
        <begin position="196"/>
        <end position="213"/>
    </location>
</feature>
<sequence length="467" mass="50021">METGERPEPLDKEAIEGQLRLMANCFGAVHGGLGTLLVYSTTLFSEQCGSTANGFFYVSTWPGSMFLAVPLLSVLGRQGCLLYSFSSYVLYAILFCTARALQTGDVEKESCLSAGPVLLCSASVVAGLAAGVMWTSQGSYFAHASALLASGTEDPEAKTREANAWLSGVFALRYLGWEFALKLLTSLIQYFKQDDASILVLIVIAALATVVFARSDPLPREEPTSQGPALDKFRAAISLWSDVVIWLLSPTNLAFGFGAAFMNGYFNAEVSAGIAGTASIGALAAVTVASAALGSWCFGSYGQKHGLILPMALGSLAMLATMYFGLSEMKGLSAAWLFLPYLLWGFGRGSYESVNRAALADFYRGKKIDAAFANFTFQQCMASAIAFFVNRAKVSVTVTTIMALLIMPCYVLVMQRCSGEQRPVLQVGAHCVTSVERTTYQSKHGRVVRASCASFNDFSRCKCVGAF</sequence>
<evidence type="ECO:0000313" key="4">
    <source>
        <dbReference type="Proteomes" id="UP001642484"/>
    </source>
</evidence>
<evidence type="ECO:0000256" key="1">
    <source>
        <dbReference type="ARBA" id="ARBA00009172"/>
    </source>
</evidence>
<dbReference type="EMBL" id="CAXAMN010001113">
    <property type="protein sequence ID" value="CAK8992310.1"/>
    <property type="molecule type" value="Genomic_DNA"/>
</dbReference>
<evidence type="ECO:0008006" key="5">
    <source>
        <dbReference type="Google" id="ProtNLM"/>
    </source>
</evidence>
<gene>
    <name evidence="3" type="ORF">CCMP2556_LOCUS2805</name>
</gene>
<feature type="transmembrane region" description="Helical" evidence="2">
    <location>
        <begin position="81"/>
        <end position="101"/>
    </location>
</feature>
<dbReference type="InterPro" id="IPR051951">
    <property type="entry name" value="UNC-93_regulatory"/>
</dbReference>
<accession>A0ABP0HQ84</accession>
<comment type="caution">
    <text evidence="3">The sequence shown here is derived from an EMBL/GenBank/DDBJ whole genome shotgun (WGS) entry which is preliminary data.</text>
</comment>
<reference evidence="3 4" key="1">
    <citation type="submission" date="2024-02" db="EMBL/GenBank/DDBJ databases">
        <authorList>
            <person name="Chen Y."/>
            <person name="Shah S."/>
            <person name="Dougan E. K."/>
            <person name="Thang M."/>
            <person name="Chan C."/>
        </authorList>
    </citation>
    <scope>NUCLEOTIDE SEQUENCE [LARGE SCALE GENOMIC DNA]</scope>
</reference>
<keyword evidence="2" id="KW-1133">Transmembrane helix</keyword>
<dbReference type="Proteomes" id="UP001642484">
    <property type="component" value="Unassembled WGS sequence"/>
</dbReference>
<dbReference type="PANTHER" id="PTHR19444">
    <property type="entry name" value="UNC-93 RELATED"/>
    <property type="match status" value="1"/>
</dbReference>
<organism evidence="3 4">
    <name type="scientific">Durusdinium trenchii</name>
    <dbReference type="NCBI Taxonomy" id="1381693"/>
    <lineage>
        <taxon>Eukaryota</taxon>
        <taxon>Sar</taxon>
        <taxon>Alveolata</taxon>
        <taxon>Dinophyceae</taxon>
        <taxon>Suessiales</taxon>
        <taxon>Symbiodiniaceae</taxon>
        <taxon>Durusdinium</taxon>
    </lineage>
</organism>
<feature type="transmembrane region" description="Helical" evidence="2">
    <location>
        <begin position="113"/>
        <end position="134"/>
    </location>
</feature>
<feature type="transmembrane region" description="Helical" evidence="2">
    <location>
        <begin position="21"/>
        <end position="42"/>
    </location>
</feature>
<keyword evidence="2" id="KW-0812">Transmembrane</keyword>
<proteinExistence type="inferred from homology"/>
<protein>
    <recommendedName>
        <fullName evidence="5">ADP,ATP carrier protein</fullName>
    </recommendedName>
</protein>
<feature type="transmembrane region" description="Helical" evidence="2">
    <location>
        <begin position="306"/>
        <end position="326"/>
    </location>
</feature>
<evidence type="ECO:0000313" key="3">
    <source>
        <dbReference type="EMBL" id="CAK8992310.1"/>
    </source>
</evidence>
<feature type="transmembrane region" description="Helical" evidence="2">
    <location>
        <begin position="371"/>
        <end position="389"/>
    </location>
</feature>
<dbReference type="PANTHER" id="PTHR19444:SF13">
    <property type="entry name" value="PROTEIN UNC-93 HOMOLOG A"/>
    <property type="match status" value="1"/>
</dbReference>
<evidence type="ECO:0000256" key="2">
    <source>
        <dbReference type="SAM" id="Phobius"/>
    </source>
</evidence>
<dbReference type="InterPro" id="IPR036259">
    <property type="entry name" value="MFS_trans_sf"/>
</dbReference>
<keyword evidence="4" id="KW-1185">Reference proteome</keyword>
<comment type="similarity">
    <text evidence="1">Belongs to the unc-93 family.</text>
</comment>
<feature type="transmembrane region" description="Helical" evidence="2">
    <location>
        <begin position="54"/>
        <end position="74"/>
    </location>
</feature>
<name>A0ABP0HQ84_9DINO</name>
<keyword evidence="2" id="KW-0472">Membrane</keyword>
<feature type="transmembrane region" description="Helical" evidence="2">
    <location>
        <begin position="395"/>
        <end position="413"/>
    </location>
</feature>
<feature type="transmembrane region" description="Helical" evidence="2">
    <location>
        <begin position="272"/>
        <end position="294"/>
    </location>
</feature>
<feature type="transmembrane region" description="Helical" evidence="2">
    <location>
        <begin position="243"/>
        <end position="266"/>
    </location>
</feature>
<dbReference type="SUPFAM" id="SSF103473">
    <property type="entry name" value="MFS general substrate transporter"/>
    <property type="match status" value="1"/>
</dbReference>